<name>E0WUG8_9ENTR</name>
<evidence type="ECO:0000256" key="1">
    <source>
        <dbReference type="ARBA" id="ARBA00004571"/>
    </source>
</evidence>
<dbReference type="InterPro" id="IPR001897">
    <property type="entry name" value="Porin_gammaproteobac"/>
</dbReference>
<dbReference type="InterPro" id="IPR033900">
    <property type="entry name" value="Gram_neg_porin_domain"/>
</dbReference>
<dbReference type="GO" id="GO:0009279">
    <property type="term" value="C:cell outer membrane"/>
    <property type="evidence" value="ECO:0007669"/>
    <property type="project" value="UniProtKB-SubCell"/>
</dbReference>
<sequence length="369" mass="40639">MFKRNILAILVPALLAANAANALEIYNKDGHQLDLYGKADVRHLFSSNKSVGGDDSYVRLGLKGETQIADDLSGFAVWEHEVNANSTESRSNSGNRTLLAFAGLKFADYGSVSYGRNYGLLYDVNAWTDGQPIFGGDTIFNPDNFMTSRATGVATYRNNNLFGLAEGLNVALQYQGANKGRELKNQNGEGFAVSSTYDLGYGVAVGAAYSSSKRTDAQRTSYAKGKKAEAWNIGAKYDDNDLYLAAMYAETRNMTPYGSRSAYNTDHEVENSIASKTKNIELLARYQLDFGLQPFVGYVQSKAEGADEDGNYGSEYLLKYMTVGTNYNFNKNFGAYVNYKVNLLKKNDFTEYHGVNTKDVVGIGVFYQF</sequence>
<keyword evidence="3" id="KW-1134">Transmembrane beta strand</keyword>
<dbReference type="AlphaFoldDB" id="E0WUG8"/>
<keyword evidence="8" id="KW-0998">Cell outer membrane</keyword>
<dbReference type="PRINTS" id="PR00183">
    <property type="entry name" value="ECOLIPORIN"/>
</dbReference>
<dbReference type="RefSeq" id="WP_006705357.1">
    <property type="nucleotide sequence ID" value="NZ_CAWLGB010000074.1"/>
</dbReference>
<proteinExistence type="inferred from homology"/>
<dbReference type="STRING" id="663321.REG_1749"/>
<comment type="subcellular location">
    <subcellularLocation>
        <location evidence="1">Cell outer membrane</location>
        <topology evidence="1">Multi-pass membrane protein</topology>
    </subcellularLocation>
</comment>
<dbReference type="EMBL" id="GL379662">
    <property type="protein sequence ID" value="EFL91356.1"/>
    <property type="molecule type" value="Genomic_DNA"/>
</dbReference>
<evidence type="ECO:0000313" key="10">
    <source>
        <dbReference type="EMBL" id="EFL91356.1"/>
    </source>
</evidence>
<evidence type="ECO:0000256" key="3">
    <source>
        <dbReference type="ARBA" id="ARBA00022452"/>
    </source>
</evidence>
<dbReference type="GO" id="GO:0015288">
    <property type="term" value="F:porin activity"/>
    <property type="evidence" value="ECO:0007669"/>
    <property type="project" value="UniProtKB-KW"/>
</dbReference>
<keyword evidence="4" id="KW-0812">Transmembrane</keyword>
<dbReference type="Pfam" id="PF00267">
    <property type="entry name" value="Porin_1"/>
    <property type="match status" value="1"/>
</dbReference>
<dbReference type="Gene3D" id="2.40.160.10">
    <property type="entry name" value="Porin"/>
    <property type="match status" value="1"/>
</dbReference>
<keyword evidence="6" id="KW-0813">Transport</keyword>
<evidence type="ECO:0000256" key="7">
    <source>
        <dbReference type="ARBA" id="ARBA00023136"/>
    </source>
</evidence>
<accession>E0WUG8</accession>
<evidence type="ECO:0000256" key="2">
    <source>
        <dbReference type="ARBA" id="ARBA00007539"/>
    </source>
</evidence>
<keyword evidence="6" id="KW-0626">Porin</keyword>
<dbReference type="eggNOG" id="COG3203">
    <property type="taxonomic scope" value="Bacteria"/>
</dbReference>
<evidence type="ECO:0000256" key="4">
    <source>
        <dbReference type="ARBA" id="ARBA00022692"/>
    </source>
</evidence>
<organism evidence="10 11">
    <name type="scientific">Candidatus Regiella insecticola LSR1</name>
    <dbReference type="NCBI Taxonomy" id="663321"/>
    <lineage>
        <taxon>Bacteria</taxon>
        <taxon>Pseudomonadati</taxon>
        <taxon>Pseudomonadota</taxon>
        <taxon>Gammaproteobacteria</taxon>
        <taxon>Enterobacterales</taxon>
        <taxon>Enterobacteriaceae</taxon>
        <taxon>aphid secondary symbionts</taxon>
        <taxon>Candidatus Regiella</taxon>
    </lineage>
</organism>
<dbReference type="GO" id="GO:0034220">
    <property type="term" value="P:monoatomic ion transmembrane transport"/>
    <property type="evidence" value="ECO:0007669"/>
    <property type="project" value="InterPro"/>
</dbReference>
<dbReference type="PANTHER" id="PTHR34501">
    <property type="entry name" value="PROTEIN YDDL-RELATED"/>
    <property type="match status" value="1"/>
</dbReference>
<comment type="similarity">
    <text evidence="2">Belongs to the Gram-negative porin family.</text>
</comment>
<keyword evidence="11" id="KW-1185">Reference proteome</keyword>
<reference evidence="10" key="1">
    <citation type="journal article" date="2009" name="Environ. Microbiol.">
        <title>Dynamics of genome evolution in facultative symbionts of aphids.</title>
        <authorList>
            <person name="Degnan P.H."/>
            <person name="Leonardo T.E."/>
            <person name="Cass B.N."/>
            <person name="Hurwitz B."/>
            <person name="Stern D."/>
            <person name="Gibbs R.A."/>
            <person name="Richards S."/>
            <person name="Moran N.A."/>
        </authorList>
    </citation>
    <scope>NUCLEOTIDE SEQUENCE [LARGE SCALE GENOMIC DNA]</scope>
    <source>
        <strain evidence="10">LSR1</strain>
    </source>
</reference>
<evidence type="ECO:0000256" key="5">
    <source>
        <dbReference type="ARBA" id="ARBA00022729"/>
    </source>
</evidence>
<keyword evidence="7" id="KW-0472">Membrane</keyword>
<gene>
    <name evidence="10" type="primary">ompN</name>
    <name evidence="10" type="ORF">REG_1749</name>
</gene>
<dbReference type="InterPro" id="IPR050298">
    <property type="entry name" value="Gram-neg_bact_OMP"/>
</dbReference>
<dbReference type="HOGENOM" id="CLU_058202_0_0_6"/>
<dbReference type="PRINTS" id="PR00182">
    <property type="entry name" value="ECOLNEIPORIN"/>
</dbReference>
<keyword evidence="5 9" id="KW-0732">Signal</keyword>
<dbReference type="InterPro" id="IPR001702">
    <property type="entry name" value="Porin_Gram-ve"/>
</dbReference>
<evidence type="ECO:0000313" key="11">
    <source>
        <dbReference type="Proteomes" id="UP000005726"/>
    </source>
</evidence>
<protein>
    <submittedName>
        <fullName evidence="10">Outer membrane pore protein N</fullName>
    </submittedName>
</protein>
<dbReference type="InterPro" id="IPR023614">
    <property type="entry name" value="Porin_dom_sf"/>
</dbReference>
<dbReference type="SUPFAM" id="SSF56935">
    <property type="entry name" value="Porins"/>
    <property type="match status" value="1"/>
</dbReference>
<dbReference type="Proteomes" id="UP000005726">
    <property type="component" value="Unassembled WGS sequence"/>
</dbReference>
<evidence type="ECO:0000256" key="6">
    <source>
        <dbReference type="ARBA" id="ARBA00023114"/>
    </source>
</evidence>
<feature type="signal peptide" evidence="9">
    <location>
        <begin position="1"/>
        <end position="22"/>
    </location>
</feature>
<evidence type="ECO:0000256" key="9">
    <source>
        <dbReference type="SAM" id="SignalP"/>
    </source>
</evidence>
<keyword evidence="6" id="KW-0406">Ion transport</keyword>
<feature type="chain" id="PRO_5003142844" evidence="9">
    <location>
        <begin position="23"/>
        <end position="369"/>
    </location>
</feature>
<dbReference type="PANTHER" id="PTHR34501:SF8">
    <property type="entry name" value="OUTER MEMBRANE PORIN N-RELATED"/>
    <property type="match status" value="1"/>
</dbReference>
<evidence type="ECO:0000256" key="8">
    <source>
        <dbReference type="ARBA" id="ARBA00023237"/>
    </source>
</evidence>
<dbReference type="CDD" id="cd00342">
    <property type="entry name" value="gram_neg_porins"/>
    <property type="match status" value="1"/>
</dbReference>
<dbReference type="GO" id="GO:0046930">
    <property type="term" value="C:pore complex"/>
    <property type="evidence" value="ECO:0007669"/>
    <property type="project" value="UniProtKB-KW"/>
</dbReference>